<feature type="region of interest" description="Disordered" evidence="1">
    <location>
        <begin position="55"/>
        <end position="86"/>
    </location>
</feature>
<dbReference type="RefSeq" id="WP_153498492.1">
    <property type="nucleotide sequence ID" value="NZ_WIRE01000001.1"/>
</dbReference>
<evidence type="ECO:0000313" key="3">
    <source>
        <dbReference type="EMBL" id="MQX51696.1"/>
    </source>
</evidence>
<keyword evidence="4" id="KW-1185">Reference proteome</keyword>
<dbReference type="AlphaFoldDB" id="A0A6N7LR53"/>
<feature type="chain" id="PRO_5026884999" description="Collagen triple helix repeat-containing protein" evidence="2">
    <location>
        <begin position="20"/>
        <end position="631"/>
    </location>
</feature>
<feature type="compositionally biased region" description="Low complexity" evidence="1">
    <location>
        <begin position="58"/>
        <end position="79"/>
    </location>
</feature>
<dbReference type="Proteomes" id="UP000469421">
    <property type="component" value="Unassembled WGS sequence"/>
</dbReference>
<evidence type="ECO:0008006" key="5">
    <source>
        <dbReference type="Google" id="ProtNLM"/>
    </source>
</evidence>
<accession>A0A6N7LR53</accession>
<keyword evidence="2" id="KW-0732">Signal</keyword>
<name>A0A6N7LR53_9GAMM</name>
<evidence type="ECO:0000256" key="1">
    <source>
        <dbReference type="SAM" id="MobiDB-lite"/>
    </source>
</evidence>
<dbReference type="Gene3D" id="1.20.5.320">
    <property type="entry name" value="6-Phosphogluconate Dehydrogenase, domain 3"/>
    <property type="match status" value="1"/>
</dbReference>
<reference evidence="3 4" key="1">
    <citation type="submission" date="2019-10" db="EMBL/GenBank/DDBJ databases">
        <title>Alcanivorax sp.PA15-N-34 draft genome sequence.</title>
        <authorList>
            <person name="Liao X."/>
            <person name="Shao Z."/>
        </authorList>
    </citation>
    <scope>NUCLEOTIDE SEQUENCE [LARGE SCALE GENOMIC DNA]</scope>
    <source>
        <strain evidence="3 4">PA15-N-34</strain>
    </source>
</reference>
<proteinExistence type="predicted"/>
<dbReference type="EMBL" id="WIRE01000001">
    <property type="protein sequence ID" value="MQX51696.1"/>
    <property type="molecule type" value="Genomic_DNA"/>
</dbReference>
<protein>
    <recommendedName>
        <fullName evidence="5">Collagen triple helix repeat-containing protein</fullName>
    </recommendedName>
</protein>
<gene>
    <name evidence="3" type="ORF">GFN93_00455</name>
</gene>
<feature type="signal peptide" evidence="2">
    <location>
        <begin position="1"/>
        <end position="19"/>
    </location>
</feature>
<evidence type="ECO:0000256" key="2">
    <source>
        <dbReference type="SAM" id="SignalP"/>
    </source>
</evidence>
<sequence>MKKTILTTLLVMASAPSLAATLADPCESAADKIACIETKISEQSALIADRIRYLNETPGPTGMQGPQGEPGPQGSDGPQGAKGITGRDNKQALYNEFTTRNQSLTNRSVNISSQILTPGLKVLQIETSGIDAFPRRLADLNRNPNIIGVTPQQRSEADPVWLDFPQGSNGDYLNAFSDTFGKVLYVADLDSEDNLRIGYMFEGQPVEEHVDTVAEYCTLRPESTFCSGDYSNLASSRFIGSLDLELLRDAPQELTVTSAREFSIYKLGMDQDDPAFQMVIDHMLGLFGQADFKNAVIDNMNEALGLLDATFDIESNLLQSNIDLANTQEHKDQFQQQLDTLSSEHASSRQAIEDGLVMFESLSSDEYGLRKQRLINYINDSDLLYVTLINSAVQLYWQYKENPNLMSVDERAAWQTFEFRFMYFAEDFLIKWKAAAKKERDLFFQNYVGSNLEGLLGAPSTPDFVDAGATRVGDLYLSKQPKALQDWQTAMAASGVAASLVGVTAAGFGVSAGIAAAKTAGTVAVGLYSAFSTTSVSTATAALGGSTGIASAATGPLAILVVAGIAGVMEGMEVFAQGEKDVRYEAFMNFHIHAEDPGSLHNIDLPLEDRKNMINNMLYMWMISNSQVATD</sequence>
<organism evidence="3 4">
    <name type="scientific">Alcanivorax sediminis</name>
    <dbReference type="NCBI Taxonomy" id="2663008"/>
    <lineage>
        <taxon>Bacteria</taxon>
        <taxon>Pseudomonadati</taxon>
        <taxon>Pseudomonadota</taxon>
        <taxon>Gammaproteobacteria</taxon>
        <taxon>Oceanospirillales</taxon>
        <taxon>Alcanivoracaceae</taxon>
        <taxon>Alcanivorax</taxon>
    </lineage>
</organism>
<evidence type="ECO:0000313" key="4">
    <source>
        <dbReference type="Proteomes" id="UP000469421"/>
    </source>
</evidence>
<comment type="caution">
    <text evidence="3">The sequence shown here is derived from an EMBL/GenBank/DDBJ whole genome shotgun (WGS) entry which is preliminary data.</text>
</comment>